<keyword evidence="7" id="KW-0408">Iron</keyword>
<dbReference type="InterPro" id="IPR050093">
    <property type="entry name" value="ABC_SmlMolc_Importer"/>
</dbReference>
<dbReference type="PANTHER" id="PTHR42781:SF8">
    <property type="entry name" value="BICARBONATE TRANSPORT ATP-BINDING PROTEIN CMPC"/>
    <property type="match status" value="1"/>
</dbReference>
<keyword evidence="4" id="KW-0997">Cell inner membrane</keyword>
<dbReference type="InterPro" id="IPR008995">
    <property type="entry name" value="Mo/tungstate-bd_C_term_dom"/>
</dbReference>
<dbReference type="GO" id="GO:0043190">
    <property type="term" value="C:ATP-binding cassette (ABC) transporter complex"/>
    <property type="evidence" value="ECO:0007669"/>
    <property type="project" value="InterPro"/>
</dbReference>
<dbReference type="InterPro" id="IPR015853">
    <property type="entry name" value="ABC_transpr_FbpC"/>
</dbReference>
<evidence type="ECO:0000256" key="10">
    <source>
        <dbReference type="SAM" id="MobiDB-lite"/>
    </source>
</evidence>
<dbReference type="InterPro" id="IPR003593">
    <property type="entry name" value="AAA+_ATPase"/>
</dbReference>
<protein>
    <submittedName>
        <fullName evidence="12">Iron(III) transport system ATP-binding protein</fullName>
    </submittedName>
</protein>
<keyword evidence="1" id="KW-0813">Transport</keyword>
<keyword evidence="6 12" id="KW-0067">ATP-binding</keyword>
<dbReference type="CDD" id="cd03259">
    <property type="entry name" value="ABC_Carb_Solutes_like"/>
    <property type="match status" value="1"/>
</dbReference>
<dbReference type="Pfam" id="PF00005">
    <property type="entry name" value="ABC_tran"/>
    <property type="match status" value="1"/>
</dbReference>
<evidence type="ECO:0000259" key="11">
    <source>
        <dbReference type="PROSITE" id="PS50893"/>
    </source>
</evidence>
<dbReference type="Pfam" id="PF08402">
    <property type="entry name" value="TOBE_2"/>
    <property type="match status" value="1"/>
</dbReference>
<comment type="caution">
    <text evidence="12">The sequence shown here is derived from an EMBL/GenBank/DDBJ whole genome shotgun (WGS) entry which is preliminary data.</text>
</comment>
<dbReference type="SMART" id="SM00382">
    <property type="entry name" value="AAA"/>
    <property type="match status" value="1"/>
</dbReference>
<dbReference type="PROSITE" id="PS50893">
    <property type="entry name" value="ABC_TRANSPORTER_2"/>
    <property type="match status" value="1"/>
</dbReference>
<organism evidence="12 13">
    <name type="scientific">Quisquiliibacterium transsilvanicum</name>
    <dbReference type="NCBI Taxonomy" id="1549638"/>
    <lineage>
        <taxon>Bacteria</taxon>
        <taxon>Pseudomonadati</taxon>
        <taxon>Pseudomonadota</taxon>
        <taxon>Betaproteobacteria</taxon>
        <taxon>Burkholderiales</taxon>
        <taxon>Burkholderiaceae</taxon>
        <taxon>Quisquiliibacterium</taxon>
    </lineage>
</organism>
<evidence type="ECO:0000256" key="9">
    <source>
        <dbReference type="ARBA" id="ARBA00023136"/>
    </source>
</evidence>
<keyword evidence="13" id="KW-1185">Reference proteome</keyword>
<feature type="domain" description="ABC transporter" evidence="11">
    <location>
        <begin position="105"/>
        <end position="341"/>
    </location>
</feature>
<dbReference type="SUPFAM" id="SSF50331">
    <property type="entry name" value="MOP-like"/>
    <property type="match status" value="1"/>
</dbReference>
<dbReference type="InterPro" id="IPR017871">
    <property type="entry name" value="ABC_transporter-like_CS"/>
</dbReference>
<keyword evidence="3" id="KW-0410">Iron transport</keyword>
<evidence type="ECO:0000256" key="2">
    <source>
        <dbReference type="ARBA" id="ARBA00022475"/>
    </source>
</evidence>
<evidence type="ECO:0000256" key="3">
    <source>
        <dbReference type="ARBA" id="ARBA00022496"/>
    </source>
</evidence>
<dbReference type="InterPro" id="IPR013611">
    <property type="entry name" value="Transp-assoc_OB_typ2"/>
</dbReference>
<evidence type="ECO:0000313" key="12">
    <source>
        <dbReference type="EMBL" id="MBB5270629.1"/>
    </source>
</evidence>
<dbReference type="InterPro" id="IPR027417">
    <property type="entry name" value="P-loop_NTPase"/>
</dbReference>
<dbReference type="GO" id="GO:0005524">
    <property type="term" value="F:ATP binding"/>
    <property type="evidence" value="ECO:0007669"/>
    <property type="project" value="UniProtKB-KW"/>
</dbReference>
<accession>A0A7W8M857</accession>
<name>A0A7W8M857_9BURK</name>
<feature type="region of interest" description="Disordered" evidence="10">
    <location>
        <begin position="67"/>
        <end position="102"/>
    </location>
</feature>
<dbReference type="PANTHER" id="PTHR42781">
    <property type="entry name" value="SPERMIDINE/PUTRESCINE IMPORT ATP-BINDING PROTEIN POTA"/>
    <property type="match status" value="1"/>
</dbReference>
<evidence type="ECO:0000256" key="1">
    <source>
        <dbReference type="ARBA" id="ARBA00022448"/>
    </source>
</evidence>
<keyword evidence="9" id="KW-0472">Membrane</keyword>
<reference evidence="12 13" key="1">
    <citation type="submission" date="2020-08" db="EMBL/GenBank/DDBJ databases">
        <title>Genomic Encyclopedia of Type Strains, Phase IV (KMG-IV): sequencing the most valuable type-strain genomes for metagenomic binning, comparative biology and taxonomic classification.</title>
        <authorList>
            <person name="Goeker M."/>
        </authorList>
    </citation>
    <scope>NUCLEOTIDE SEQUENCE [LARGE SCALE GENOMIC DNA]</scope>
    <source>
        <strain evidence="12 13">DSM 29781</strain>
    </source>
</reference>
<sequence>MSQPAEGDAASQSSTTIGAAAISAPMPASVARVVDEARSIVRNDDFGAGTDAVDSMMRFGRMRLNANYMHSSPTPSSDDPQRGAAVQSPPQGDAAPGAPAPGPALEVRDLAVAFDGPAGRTRVIEGLRFELKRGQIGCLLGPSGCGKTTALRTIAGFVRPDAGEVLIDGKVIASPREWVEPEHRGVGVVFQDYALFPHLDVEANVGFGLRRVSAAQRRERVARMLALVGMGDYRSRYPHELSGGQQQRVALARALAPGPALLLLDEPFSNLDPDLRERLAMELREILNEARTTALLVTHDQNEAFAMADVVGVMTAGSIAQWDTPYRLYHRPLTREVADFVGLGSFLQGRLRERDGISSVEFELGVLPIRSRTDQAIASASADAHGEVVILLRPDDVIHDDHSPLMAEVVRKAFRGAQFLYSLRLPSGAELLALVPSHHNHAIGEHIGIRFDADHVVTFPARERARAVRA</sequence>
<dbReference type="GO" id="GO:0015408">
    <property type="term" value="F:ABC-type ferric iron transporter activity"/>
    <property type="evidence" value="ECO:0007669"/>
    <property type="project" value="InterPro"/>
</dbReference>
<dbReference type="PROSITE" id="PS00211">
    <property type="entry name" value="ABC_TRANSPORTER_1"/>
    <property type="match status" value="1"/>
</dbReference>
<dbReference type="InterPro" id="IPR003439">
    <property type="entry name" value="ABC_transporter-like_ATP-bd"/>
</dbReference>
<keyword evidence="5" id="KW-0547">Nucleotide-binding</keyword>
<dbReference type="SUPFAM" id="SSF52540">
    <property type="entry name" value="P-loop containing nucleoside triphosphate hydrolases"/>
    <property type="match status" value="1"/>
</dbReference>
<dbReference type="Gene3D" id="3.40.50.300">
    <property type="entry name" value="P-loop containing nucleotide triphosphate hydrolases"/>
    <property type="match status" value="1"/>
</dbReference>
<dbReference type="GO" id="GO:0015697">
    <property type="term" value="P:quaternary ammonium group transport"/>
    <property type="evidence" value="ECO:0007669"/>
    <property type="project" value="UniProtKB-ARBA"/>
</dbReference>
<proteinExistence type="predicted"/>
<evidence type="ECO:0000256" key="5">
    <source>
        <dbReference type="ARBA" id="ARBA00022741"/>
    </source>
</evidence>
<evidence type="ECO:0000256" key="6">
    <source>
        <dbReference type="ARBA" id="ARBA00022840"/>
    </source>
</evidence>
<evidence type="ECO:0000313" key="13">
    <source>
        <dbReference type="Proteomes" id="UP000532440"/>
    </source>
</evidence>
<dbReference type="EMBL" id="JACHGB010000001">
    <property type="protein sequence ID" value="MBB5270629.1"/>
    <property type="molecule type" value="Genomic_DNA"/>
</dbReference>
<keyword evidence="2" id="KW-1003">Cell membrane</keyword>
<evidence type="ECO:0000256" key="4">
    <source>
        <dbReference type="ARBA" id="ARBA00022519"/>
    </source>
</evidence>
<feature type="compositionally biased region" description="Polar residues" evidence="10">
    <location>
        <begin position="68"/>
        <end position="78"/>
    </location>
</feature>
<dbReference type="FunFam" id="3.40.50.300:FF:000425">
    <property type="entry name" value="Probable ABC transporter, ATP-binding subunit"/>
    <property type="match status" value="1"/>
</dbReference>
<evidence type="ECO:0000256" key="7">
    <source>
        <dbReference type="ARBA" id="ARBA00023004"/>
    </source>
</evidence>
<gene>
    <name evidence="12" type="ORF">HNQ70_000613</name>
</gene>
<dbReference type="AlphaFoldDB" id="A0A7W8M857"/>
<dbReference type="GO" id="GO:0016887">
    <property type="term" value="F:ATP hydrolysis activity"/>
    <property type="evidence" value="ECO:0007669"/>
    <property type="project" value="InterPro"/>
</dbReference>
<keyword evidence="8" id="KW-0406">Ion transport</keyword>
<evidence type="ECO:0000256" key="8">
    <source>
        <dbReference type="ARBA" id="ARBA00023065"/>
    </source>
</evidence>
<dbReference type="Proteomes" id="UP000532440">
    <property type="component" value="Unassembled WGS sequence"/>
</dbReference>